<protein>
    <submittedName>
        <fullName evidence="2">Uncharacterized protein</fullName>
    </submittedName>
</protein>
<feature type="compositionally biased region" description="Polar residues" evidence="1">
    <location>
        <begin position="98"/>
        <end position="108"/>
    </location>
</feature>
<name>A0ABR3FWP2_9AGAR</name>
<sequence length="170" mass="18863">MRTATASTSTTPQLPHDHAEKIMSAFWSSLLSMPKRVPYLKKRSLATRRLYSAYDAHPEDLRPANVLDIFAASTTAMAAVTLGANRGGEENPRVEATNPENTSITISPPTRAHTPTHSEDYSDVLFYGRKDNSDGSSISSSEEGYSEELFVESFTKEELIRLLHVFERAL</sequence>
<organism evidence="2 3">
    <name type="scientific">Marasmius crinis-equi</name>
    <dbReference type="NCBI Taxonomy" id="585013"/>
    <lineage>
        <taxon>Eukaryota</taxon>
        <taxon>Fungi</taxon>
        <taxon>Dikarya</taxon>
        <taxon>Basidiomycota</taxon>
        <taxon>Agaricomycotina</taxon>
        <taxon>Agaricomycetes</taxon>
        <taxon>Agaricomycetidae</taxon>
        <taxon>Agaricales</taxon>
        <taxon>Marasmiineae</taxon>
        <taxon>Marasmiaceae</taxon>
        <taxon>Marasmius</taxon>
    </lineage>
</organism>
<reference evidence="2 3" key="1">
    <citation type="submission" date="2024-02" db="EMBL/GenBank/DDBJ databases">
        <title>A draft genome for the cacao thread blight pathogen Marasmius crinis-equi.</title>
        <authorList>
            <person name="Cohen S.P."/>
            <person name="Baruah I.K."/>
            <person name="Amoako-Attah I."/>
            <person name="Bukari Y."/>
            <person name="Meinhardt L.W."/>
            <person name="Bailey B.A."/>
        </authorList>
    </citation>
    <scope>NUCLEOTIDE SEQUENCE [LARGE SCALE GENOMIC DNA]</scope>
    <source>
        <strain evidence="2 3">GH-76</strain>
    </source>
</reference>
<evidence type="ECO:0000313" key="2">
    <source>
        <dbReference type="EMBL" id="KAL0579662.1"/>
    </source>
</evidence>
<evidence type="ECO:0000313" key="3">
    <source>
        <dbReference type="Proteomes" id="UP001465976"/>
    </source>
</evidence>
<gene>
    <name evidence="2" type="ORF">V5O48_002362</name>
</gene>
<proteinExistence type="predicted"/>
<dbReference type="EMBL" id="JBAHYK010000052">
    <property type="protein sequence ID" value="KAL0579662.1"/>
    <property type="molecule type" value="Genomic_DNA"/>
</dbReference>
<dbReference type="Proteomes" id="UP001465976">
    <property type="component" value="Unassembled WGS sequence"/>
</dbReference>
<evidence type="ECO:0000256" key="1">
    <source>
        <dbReference type="SAM" id="MobiDB-lite"/>
    </source>
</evidence>
<feature type="region of interest" description="Disordered" evidence="1">
    <location>
        <begin position="86"/>
        <end position="118"/>
    </location>
</feature>
<keyword evidence="3" id="KW-1185">Reference proteome</keyword>
<comment type="caution">
    <text evidence="2">The sequence shown here is derived from an EMBL/GenBank/DDBJ whole genome shotgun (WGS) entry which is preliminary data.</text>
</comment>
<accession>A0ABR3FWP2</accession>